<comment type="caution">
    <text evidence="1">The sequence shown here is derived from an EMBL/GenBank/DDBJ whole genome shotgun (WGS) entry which is preliminary data.</text>
</comment>
<organism evidence="1 2">
    <name type="scientific">Brachionus plicatilis</name>
    <name type="common">Marine rotifer</name>
    <name type="synonym">Brachionus muelleri</name>
    <dbReference type="NCBI Taxonomy" id="10195"/>
    <lineage>
        <taxon>Eukaryota</taxon>
        <taxon>Metazoa</taxon>
        <taxon>Spiralia</taxon>
        <taxon>Gnathifera</taxon>
        <taxon>Rotifera</taxon>
        <taxon>Eurotatoria</taxon>
        <taxon>Monogononta</taxon>
        <taxon>Pseudotrocha</taxon>
        <taxon>Ploima</taxon>
        <taxon>Brachionidae</taxon>
        <taxon>Brachionus</taxon>
    </lineage>
</organism>
<accession>A0A3M7SJW7</accession>
<name>A0A3M7SJW7_BRAPC</name>
<dbReference type="Proteomes" id="UP000276133">
    <property type="component" value="Unassembled WGS sequence"/>
</dbReference>
<reference evidence="1 2" key="1">
    <citation type="journal article" date="2018" name="Sci. Rep.">
        <title>Genomic signatures of local adaptation to the degree of environmental predictability in rotifers.</title>
        <authorList>
            <person name="Franch-Gras L."/>
            <person name="Hahn C."/>
            <person name="Garcia-Roger E.M."/>
            <person name="Carmona M.J."/>
            <person name="Serra M."/>
            <person name="Gomez A."/>
        </authorList>
    </citation>
    <scope>NUCLEOTIDE SEQUENCE [LARGE SCALE GENOMIC DNA]</scope>
    <source>
        <strain evidence="1">HYR1</strain>
    </source>
</reference>
<sequence length="106" mass="12757">MEIIKNIKESIGKRKSNWMRKFEILIIFLTKIHKQETSSQRQNSNFTERKHRIILIENNLNTFVTLNDEMNTLLRKGHFCWSSHTDPKFDHLLLKQLFKQVSQLCN</sequence>
<protein>
    <submittedName>
        <fullName evidence="1">Uncharacterized protein</fullName>
    </submittedName>
</protein>
<keyword evidence="2" id="KW-1185">Reference proteome</keyword>
<dbReference type="EMBL" id="REGN01001246">
    <property type="protein sequence ID" value="RNA36071.1"/>
    <property type="molecule type" value="Genomic_DNA"/>
</dbReference>
<dbReference type="AlphaFoldDB" id="A0A3M7SJW7"/>
<evidence type="ECO:0000313" key="1">
    <source>
        <dbReference type="EMBL" id="RNA36071.1"/>
    </source>
</evidence>
<gene>
    <name evidence="1" type="ORF">BpHYR1_052721</name>
</gene>
<evidence type="ECO:0000313" key="2">
    <source>
        <dbReference type="Proteomes" id="UP000276133"/>
    </source>
</evidence>
<proteinExistence type="predicted"/>